<evidence type="ECO:0000313" key="1">
    <source>
        <dbReference type="EMBL" id="UXI66563.1"/>
    </source>
</evidence>
<proteinExistence type="predicted"/>
<protein>
    <submittedName>
        <fullName evidence="1">Uncharacterized protein</fullName>
    </submittedName>
</protein>
<keyword evidence="2" id="KW-1185">Reference proteome</keyword>
<gene>
    <name evidence="1" type="ORF">N4264_17645</name>
</gene>
<dbReference type="InterPro" id="IPR054220">
    <property type="entry name" value="DUF6940"/>
</dbReference>
<organism evidence="1 2">
    <name type="scientific">Tahibacter amnicola</name>
    <dbReference type="NCBI Taxonomy" id="2976241"/>
    <lineage>
        <taxon>Bacteria</taxon>
        <taxon>Pseudomonadati</taxon>
        <taxon>Pseudomonadota</taxon>
        <taxon>Gammaproteobacteria</taxon>
        <taxon>Lysobacterales</taxon>
        <taxon>Rhodanobacteraceae</taxon>
        <taxon>Tahibacter</taxon>
    </lineage>
</organism>
<dbReference type="EMBL" id="CP104694">
    <property type="protein sequence ID" value="UXI66563.1"/>
    <property type="molecule type" value="Genomic_DNA"/>
</dbReference>
<dbReference type="Pfam" id="PF22086">
    <property type="entry name" value="DUF6940"/>
    <property type="match status" value="1"/>
</dbReference>
<sequence length="200" mass="22282">MWTSRTTTVGAGRVLGCGLFRQSRAMTFAEVIQSWAVDAAFRQYWIDTLLGTPWPAWCLELPALSANVLHAPFECVMVDSPRLANTCADSHPFRDQFRHGVDCVAFDSLAKDACLIAPCPRQRGVDYAHLAGFLRTADERTAQALWVAVAAAFASRCGPRPLWLSTAGLGVAWLHVRLDWRPKYYRFAAYADPDYLNSAR</sequence>
<dbReference type="RefSeq" id="WP_261693547.1">
    <property type="nucleotide sequence ID" value="NZ_CP104694.1"/>
</dbReference>
<evidence type="ECO:0000313" key="2">
    <source>
        <dbReference type="Proteomes" id="UP001064632"/>
    </source>
</evidence>
<reference evidence="1" key="1">
    <citation type="submission" date="2022-09" db="EMBL/GenBank/DDBJ databases">
        <title>Tahibacter sp. nov., isolated from a fresh water.</title>
        <authorList>
            <person name="Baek J.H."/>
            <person name="Lee J.K."/>
            <person name="Kim J.M."/>
            <person name="Jeon C.O."/>
        </authorList>
    </citation>
    <scope>NUCLEOTIDE SEQUENCE</scope>
    <source>
        <strain evidence="1">W38</strain>
    </source>
</reference>
<name>A0ABY6B921_9GAMM</name>
<dbReference type="Proteomes" id="UP001064632">
    <property type="component" value="Chromosome"/>
</dbReference>
<accession>A0ABY6B921</accession>